<proteinExistence type="predicted"/>
<protein>
    <submittedName>
        <fullName evidence="1">Uncharacterized protein</fullName>
    </submittedName>
</protein>
<dbReference type="RefSeq" id="WP_055052397.1">
    <property type="nucleotide sequence ID" value="NZ_CYZA01000001.1"/>
</dbReference>
<sequence>MFDENSLKKIDTKYFNIILMDDRDITIQSRNTGHYWYLHCTEYPMEQSLIIFHKHFFKCPYHQHGRANTLNQAVRSIKGHDKYQLEVRKCV</sequence>
<reference evidence="1 2" key="1">
    <citation type="submission" date="2015-09" db="EMBL/GenBank/DDBJ databases">
        <authorList>
            <consortium name="Pathogen Informatics"/>
        </authorList>
    </citation>
    <scope>NUCLEOTIDE SEQUENCE [LARGE SCALE GENOMIC DNA]</scope>
    <source>
        <strain evidence="1 2">2789STDY5608838</strain>
    </source>
</reference>
<dbReference type="AlphaFoldDB" id="A0A173WAU5"/>
<accession>A0A173WAU5</accession>
<name>A0A173WAU5_9FIRM</name>
<dbReference type="EMBL" id="CYZA01000001">
    <property type="protein sequence ID" value="CUN36581.1"/>
    <property type="molecule type" value="Genomic_DNA"/>
</dbReference>
<evidence type="ECO:0000313" key="1">
    <source>
        <dbReference type="EMBL" id="CUN36581.1"/>
    </source>
</evidence>
<gene>
    <name evidence="1" type="ORF">ERS852395_00062</name>
</gene>
<organism evidence="1 2">
    <name type="scientific">Blautia obeum</name>
    <dbReference type="NCBI Taxonomy" id="40520"/>
    <lineage>
        <taxon>Bacteria</taxon>
        <taxon>Bacillati</taxon>
        <taxon>Bacillota</taxon>
        <taxon>Clostridia</taxon>
        <taxon>Lachnospirales</taxon>
        <taxon>Lachnospiraceae</taxon>
        <taxon>Blautia</taxon>
    </lineage>
</organism>
<evidence type="ECO:0000313" key="2">
    <source>
        <dbReference type="Proteomes" id="UP000095447"/>
    </source>
</evidence>
<dbReference type="Proteomes" id="UP000095447">
    <property type="component" value="Unassembled WGS sequence"/>
</dbReference>